<evidence type="ECO:0000259" key="2">
    <source>
        <dbReference type="Pfam" id="PF01345"/>
    </source>
</evidence>
<evidence type="ECO:0000256" key="1">
    <source>
        <dbReference type="SAM" id="MobiDB-lite"/>
    </source>
</evidence>
<evidence type="ECO:0000313" key="4">
    <source>
        <dbReference type="Proteomes" id="UP000268727"/>
    </source>
</evidence>
<reference evidence="3 4" key="1">
    <citation type="submission" date="2018-11" db="EMBL/GenBank/DDBJ databases">
        <title>Sequencing the genomes of 1000 actinobacteria strains.</title>
        <authorList>
            <person name="Klenk H.-P."/>
        </authorList>
    </citation>
    <scope>NUCLEOTIDE SEQUENCE [LARGE SCALE GENOMIC DNA]</scope>
    <source>
        <strain evidence="3 4">DSM 44231</strain>
    </source>
</reference>
<feature type="compositionally biased region" description="Acidic residues" evidence="1">
    <location>
        <begin position="198"/>
        <end position="208"/>
    </location>
</feature>
<feature type="domain" description="DUF11" evidence="2">
    <location>
        <begin position="515"/>
        <end position="617"/>
    </location>
</feature>
<sequence length="932" mass="97391">MTGHLDDSALRDGDRAAMRSLGRVGVRLRGVLCTLARRGVAVRRDDPRRARQILDALAPWPFYKGGQFLFDLLEWEDFMIDGEPPPILSRAELGALLDLPVRWVDTAVTAVDHLPGPLRHIGANPQLRWLTATAQSTLRGVVRGLTEVLTPPPDAPAAGAATDDEALPPLEGGFYLYEDVVLGLFDLVVGRLPHSAEPEAETETEPEPEPEREADREPDPGLEPEAHPQSPSPSPEEPGQEHDAEGSAMTTSRQPAPTTSTPSTQVFPIEETFRATRVADLAHDWTLRGDATLTGDDGLQLTPAANDKAGTALLNTPFPSSAGVAIDFDFHCAGGDGDGFAVYLIDGAHDTDVGGYGGGLGYGPGPAGAGVSKGWVGLGFDRHGNFSTTWGGPTTDNVAKPNRIVLRGSGDRAAGFNFITGAPAPGGVTAVWADRAHVQVVIVNAVVTVRVTRGDTITTVFDGVDLKLAQGQAAMPETFKLGLSASTGAAISRHCVRNLVVALPAAMPLTVDGAAEAPAGSQVDFTVTVRNDGPNDVPDAVVTGTLDPALPDVGISVAQTGGGGAGTVPGSAGLGVFQQPLDLPVGSTATITLTGTVDREATGKVRCAATIESPTRGNTAPDKSDAHDTRLTEHILEDDLRVCQHAAVSVAPGAEGHVAFSVENPDGNPVDLASAELVFDAPTGFEWTGTITFTYYNAGGQSKGSGKAKLKPTLENGDTRLRLTGLQKLQATKGYVLTYALGIRAKADARPGRHTDGKVVLGDSRPLRLTATVQGAAQPQTFTNDDLALPVVQPALLEVKQGESGFMAVTVGFEKAAGQDLNSLDQVFRAPSGSRWNGFVSYSYYSGGQTTQGGHGDVKHQLTGNGAVLKITGMPALKVSKGLYLTYVLGLTADEDAATGPHDDGKAEIGDARPLALHTLVMDKTEPSRCNR</sequence>
<accession>A0A3N1HHU0</accession>
<feature type="compositionally biased region" description="Basic and acidic residues" evidence="1">
    <location>
        <begin position="209"/>
        <end position="219"/>
    </location>
</feature>
<gene>
    <name evidence="3" type="ORF">EDD40_7572</name>
</gene>
<protein>
    <submittedName>
        <fullName evidence="3">Putative repeat protein (TIGR01451 family)</fullName>
    </submittedName>
</protein>
<dbReference type="InterPro" id="IPR001434">
    <property type="entry name" value="OmcB-like_DUF11"/>
</dbReference>
<feature type="region of interest" description="Disordered" evidence="1">
    <location>
        <begin position="195"/>
        <end position="268"/>
    </location>
</feature>
<dbReference type="AlphaFoldDB" id="A0A3N1HHU0"/>
<dbReference type="OrthoDB" id="3225333at2"/>
<dbReference type="SUPFAM" id="SSF49899">
    <property type="entry name" value="Concanavalin A-like lectins/glucanases"/>
    <property type="match status" value="1"/>
</dbReference>
<dbReference type="InterPro" id="IPR013320">
    <property type="entry name" value="ConA-like_dom_sf"/>
</dbReference>
<dbReference type="Proteomes" id="UP000268727">
    <property type="component" value="Unassembled WGS sequence"/>
</dbReference>
<proteinExistence type="predicted"/>
<comment type="caution">
    <text evidence="3">The sequence shown here is derived from an EMBL/GenBank/DDBJ whole genome shotgun (WGS) entry which is preliminary data.</text>
</comment>
<feature type="compositionally biased region" description="Low complexity" evidence="1">
    <location>
        <begin position="250"/>
        <end position="264"/>
    </location>
</feature>
<dbReference type="Pfam" id="PF01345">
    <property type="entry name" value="DUF11"/>
    <property type="match status" value="1"/>
</dbReference>
<dbReference type="EMBL" id="RJKM01000001">
    <property type="protein sequence ID" value="ROP42079.1"/>
    <property type="molecule type" value="Genomic_DNA"/>
</dbReference>
<name>A0A3N1HHU0_9PSEU</name>
<organism evidence="3 4">
    <name type="scientific">Saccharothrix texasensis</name>
    <dbReference type="NCBI Taxonomy" id="103734"/>
    <lineage>
        <taxon>Bacteria</taxon>
        <taxon>Bacillati</taxon>
        <taxon>Actinomycetota</taxon>
        <taxon>Actinomycetes</taxon>
        <taxon>Pseudonocardiales</taxon>
        <taxon>Pseudonocardiaceae</taxon>
        <taxon>Saccharothrix</taxon>
    </lineage>
</organism>
<keyword evidence="4" id="KW-1185">Reference proteome</keyword>
<dbReference type="RefSeq" id="WP_148089042.1">
    <property type="nucleotide sequence ID" value="NZ_RJKM01000001.1"/>
</dbReference>
<evidence type="ECO:0000313" key="3">
    <source>
        <dbReference type="EMBL" id="ROP42079.1"/>
    </source>
</evidence>
<dbReference type="Gene3D" id="2.60.120.200">
    <property type="match status" value="1"/>
</dbReference>